<accession>A0A7Z0KZM2</accession>
<feature type="compositionally biased region" description="Acidic residues" evidence="1">
    <location>
        <begin position="141"/>
        <end position="152"/>
    </location>
</feature>
<gene>
    <name evidence="3" type="primary">tagH</name>
    <name evidence="3" type="ORF">HUK65_11620</name>
</gene>
<dbReference type="SUPFAM" id="SSF49879">
    <property type="entry name" value="SMAD/FHA domain"/>
    <property type="match status" value="1"/>
</dbReference>
<feature type="compositionally biased region" description="Pro residues" evidence="1">
    <location>
        <begin position="228"/>
        <end position="239"/>
    </location>
</feature>
<feature type="compositionally biased region" description="Basic and acidic residues" evidence="1">
    <location>
        <begin position="160"/>
        <end position="171"/>
    </location>
</feature>
<feature type="domain" description="FHA" evidence="2">
    <location>
        <begin position="27"/>
        <end position="77"/>
    </location>
</feature>
<dbReference type="Pfam" id="PF20232">
    <property type="entry name" value="T6SS_FHA_C"/>
    <property type="match status" value="1"/>
</dbReference>
<reference evidence="3 4" key="1">
    <citation type="journal article" date="2000" name="Arch. Microbiol.">
        <title>Rhodobaca bogoriensis gen. nov. and sp. nov., an alkaliphilic purple nonsulfur bacterium from African Rift Valley soda lakes.</title>
        <authorList>
            <person name="Milford A.D."/>
            <person name="Achenbach L.A."/>
            <person name="Jung D.O."/>
            <person name="Madigan M.T."/>
        </authorList>
    </citation>
    <scope>NUCLEOTIDE SEQUENCE [LARGE SCALE GENOMIC DNA]</scope>
    <source>
        <strain evidence="3 4">2376</strain>
    </source>
</reference>
<evidence type="ECO:0000259" key="2">
    <source>
        <dbReference type="PROSITE" id="PS50006"/>
    </source>
</evidence>
<dbReference type="CDD" id="cd00060">
    <property type="entry name" value="FHA"/>
    <property type="match status" value="1"/>
</dbReference>
<keyword evidence="4" id="KW-1185">Reference proteome</keyword>
<dbReference type="AlphaFoldDB" id="A0A7Z0KZM2"/>
<dbReference type="InterPro" id="IPR000253">
    <property type="entry name" value="FHA_dom"/>
</dbReference>
<dbReference type="InterPro" id="IPR050923">
    <property type="entry name" value="Cell_Proc_Reg/RNA_Proc"/>
</dbReference>
<feature type="compositionally biased region" description="Low complexity" evidence="1">
    <location>
        <begin position="269"/>
        <end position="287"/>
    </location>
</feature>
<dbReference type="RefSeq" id="WP_179906441.1">
    <property type="nucleotide sequence ID" value="NZ_JACBXS010000022.1"/>
</dbReference>
<dbReference type="Gene3D" id="2.60.200.20">
    <property type="match status" value="1"/>
</dbReference>
<feature type="compositionally biased region" description="Low complexity" evidence="1">
    <location>
        <begin position="131"/>
        <end position="140"/>
    </location>
</feature>
<dbReference type="PANTHER" id="PTHR23308">
    <property type="entry name" value="NUCLEAR INHIBITOR OF PROTEIN PHOSPHATASE-1"/>
    <property type="match status" value="1"/>
</dbReference>
<evidence type="ECO:0000256" key="1">
    <source>
        <dbReference type="SAM" id="MobiDB-lite"/>
    </source>
</evidence>
<evidence type="ECO:0000313" key="3">
    <source>
        <dbReference type="EMBL" id="NYS25641.1"/>
    </source>
</evidence>
<dbReference type="InterPro" id="IPR008984">
    <property type="entry name" value="SMAD_FHA_dom_sf"/>
</dbReference>
<proteinExistence type="predicted"/>
<feature type="compositionally biased region" description="Pro residues" evidence="1">
    <location>
        <begin position="246"/>
        <end position="268"/>
    </location>
</feature>
<name>A0A7Z0KZM2_9RHOB</name>
<organism evidence="3 4">
    <name type="scientific">Rhabdonatronobacter sediminivivens</name>
    <dbReference type="NCBI Taxonomy" id="2743469"/>
    <lineage>
        <taxon>Bacteria</taxon>
        <taxon>Pseudomonadati</taxon>
        <taxon>Pseudomonadota</taxon>
        <taxon>Alphaproteobacteria</taxon>
        <taxon>Rhodobacterales</taxon>
        <taxon>Paracoccaceae</taxon>
        <taxon>Rhabdonatronobacter</taxon>
    </lineage>
</organism>
<dbReference type="NCBIfam" id="TIGR03354">
    <property type="entry name" value="VI_FHA"/>
    <property type="match status" value="1"/>
</dbReference>
<dbReference type="Proteomes" id="UP000529417">
    <property type="component" value="Unassembled WGS sequence"/>
</dbReference>
<protein>
    <submittedName>
        <fullName evidence="3">Type VI secretion system-associated FHA domain protein TagH</fullName>
    </submittedName>
</protein>
<dbReference type="EMBL" id="JACBXS010000022">
    <property type="protein sequence ID" value="NYS25641.1"/>
    <property type="molecule type" value="Genomic_DNA"/>
</dbReference>
<feature type="region of interest" description="Disordered" evidence="1">
    <location>
        <begin position="111"/>
        <end position="287"/>
    </location>
</feature>
<dbReference type="InterPro" id="IPR046883">
    <property type="entry name" value="T6SS_FHA_C"/>
</dbReference>
<sequence>MSVTLRFQSTGTVPGSGEPVKMRAQSLTIGRGPDNDLVLPDPDRLISKTHCVVEDHGGNIVVLDLSTNGTFLNYGKVPLGPTPTPLNDGDVLSLGTYELAVVFDPPAAGKGAGLADPLEQRPVSHGDAQAGSNSGSPLDDLGSDDDFLDDLLDGGSQPKGPDKWVEAKDTLDDFLPPLEEDDLLGPAPLSDQPAVSDHSPATSDAFTPRAPNAPQIPDDWDDLLEPDAAPPPPGSPPPAAEDDPLPPEPAAPPDDAPAPPPEPRPQRPAPQAAAPAQAAMPPGATGGDAAARAFLNALGAEDVTLADDELEATMERLGATMRMMIRGLREVLMTRTSIKNEFRIEQTRISVGDNNPLKFSVSPDQAIEVMVRPRAKGYLSAQAATEQALDDIKAHEVAMVTGMEAALRGILRRLDPAALAGRIESGGGITRLLKGKKALYWETYEKMYAEISDQATHDFHDIFSREFAEAYRKQLDKLKQER</sequence>
<evidence type="ECO:0000313" key="4">
    <source>
        <dbReference type="Proteomes" id="UP000529417"/>
    </source>
</evidence>
<dbReference type="PROSITE" id="PS50006">
    <property type="entry name" value="FHA_DOMAIN"/>
    <property type="match status" value="1"/>
</dbReference>
<dbReference type="Pfam" id="PF00498">
    <property type="entry name" value="FHA"/>
    <property type="match status" value="1"/>
</dbReference>
<dbReference type="InterPro" id="IPR017735">
    <property type="entry name" value="T6SS_FHA"/>
</dbReference>
<dbReference type="SMART" id="SM00240">
    <property type="entry name" value="FHA"/>
    <property type="match status" value="1"/>
</dbReference>
<comment type="caution">
    <text evidence="3">The sequence shown here is derived from an EMBL/GenBank/DDBJ whole genome shotgun (WGS) entry which is preliminary data.</text>
</comment>